<dbReference type="HOGENOM" id="CLU_000604_1_23_9"/>
<comment type="similarity">
    <text evidence="2">Belongs to the ABC transporter superfamily.</text>
</comment>
<evidence type="ECO:0000256" key="5">
    <source>
        <dbReference type="ARBA" id="ARBA00022741"/>
    </source>
</evidence>
<evidence type="ECO:0000313" key="9">
    <source>
        <dbReference type="EMBL" id="EHL09992.1"/>
    </source>
</evidence>
<dbReference type="GO" id="GO:0015833">
    <property type="term" value="P:peptide transport"/>
    <property type="evidence" value="ECO:0007669"/>
    <property type="project" value="InterPro"/>
</dbReference>
<evidence type="ECO:0000256" key="1">
    <source>
        <dbReference type="ARBA" id="ARBA00004202"/>
    </source>
</evidence>
<dbReference type="SUPFAM" id="SSF52540">
    <property type="entry name" value="P-loop containing nucleoside triphosphate hydrolases"/>
    <property type="match status" value="1"/>
</dbReference>
<dbReference type="Proteomes" id="UP000006437">
    <property type="component" value="Unassembled WGS sequence"/>
</dbReference>
<dbReference type="Pfam" id="PF08352">
    <property type="entry name" value="oligo_HPY"/>
    <property type="match status" value="1"/>
</dbReference>
<organism evidence="9 11">
    <name type="scientific">Peptoanaerobacter stomatis</name>
    <dbReference type="NCBI Taxonomy" id="796937"/>
    <lineage>
        <taxon>Bacteria</taxon>
        <taxon>Bacillati</taxon>
        <taxon>Bacillota</taxon>
        <taxon>Clostridia</taxon>
        <taxon>Peptostreptococcales</taxon>
        <taxon>Filifactoraceae</taxon>
        <taxon>Peptoanaerobacter</taxon>
    </lineage>
</organism>
<accession>G9X3M7</accession>
<feature type="domain" description="ABC transporter" evidence="8">
    <location>
        <begin position="5"/>
        <end position="262"/>
    </location>
</feature>
<evidence type="ECO:0000256" key="4">
    <source>
        <dbReference type="ARBA" id="ARBA00022475"/>
    </source>
</evidence>
<evidence type="ECO:0000256" key="7">
    <source>
        <dbReference type="ARBA" id="ARBA00023136"/>
    </source>
</evidence>
<dbReference type="OrthoDB" id="9802772at2"/>
<keyword evidence="5" id="KW-0547">Nucleotide-binding</keyword>
<dbReference type="EMBL" id="AFZF02000010">
    <property type="protein sequence ID" value="EHL18016.1"/>
    <property type="molecule type" value="Genomic_DNA"/>
</dbReference>
<keyword evidence="6 10" id="KW-0067">ATP-binding</keyword>
<dbReference type="BioCyc" id="EBAC796937-HMP:GMGH-986-MONOMER"/>
<dbReference type="PROSITE" id="PS00211">
    <property type="entry name" value="ABC_TRANSPORTER_1"/>
    <property type="match status" value="1"/>
</dbReference>
<dbReference type="SMART" id="SM00382">
    <property type="entry name" value="AAA"/>
    <property type="match status" value="1"/>
</dbReference>
<dbReference type="EMBL" id="AFZE01000058">
    <property type="protein sequence ID" value="EHL09992.1"/>
    <property type="molecule type" value="Genomic_DNA"/>
</dbReference>
<sequence>MENLLEARNLCTEFKVGKDSIKIVKDVSFDVKKGKILSIVGESGCGKSVTVHSMINLLPKAGRVANGTSIFETSSGEKVDLVNLKPYSKEIRALRGKEIGMIFQDPMQSLNPVYTIGNQIMENILQHNKVSKKDAEEIGIEMLKKLGIPEPKKRFYDFPHQFSGGMKQRVMIAIAMVNNPNLLIADEPTTALDVTIQAQIMDLMKGMRDEYGKSVILITHNMGLVAEVANQVAVMYMGRIIEYGDVKDVFENPMHPYTRALLKSVPVPGMAKNQKLATIPGETPDPKKYKIGCEFANRCSFAKEECKNQDIPTYVIDGTHIAKCILLKGNKEA</sequence>
<comment type="subcellular location">
    <subcellularLocation>
        <location evidence="1">Cell membrane</location>
        <topology evidence="1">Peripheral membrane protein</topology>
    </subcellularLocation>
</comment>
<accession>V9HQZ1</accession>
<evidence type="ECO:0000313" key="12">
    <source>
        <dbReference type="Proteomes" id="UP000017818"/>
    </source>
</evidence>
<dbReference type="GO" id="GO:0016887">
    <property type="term" value="F:ATP hydrolysis activity"/>
    <property type="evidence" value="ECO:0007669"/>
    <property type="project" value="InterPro"/>
</dbReference>
<evidence type="ECO:0000259" key="8">
    <source>
        <dbReference type="PROSITE" id="PS50893"/>
    </source>
</evidence>
<dbReference type="PANTHER" id="PTHR43297:SF2">
    <property type="entry name" value="DIPEPTIDE TRANSPORT ATP-BINDING PROTEIN DPPD"/>
    <property type="match status" value="1"/>
</dbReference>
<dbReference type="CDD" id="cd03257">
    <property type="entry name" value="ABC_NikE_OppD_transporters"/>
    <property type="match status" value="1"/>
</dbReference>
<name>G9X3M7_9FIRM</name>
<dbReference type="Proteomes" id="UP000017818">
    <property type="component" value="Unassembled WGS sequence"/>
</dbReference>
<dbReference type="InterPro" id="IPR003439">
    <property type="entry name" value="ABC_transporter-like_ATP-bd"/>
</dbReference>
<reference evidence="10 12" key="2">
    <citation type="submission" date="2012-05" db="EMBL/GenBank/DDBJ databases">
        <title>The Genome Sequence of Eubacteriaceae bacterium CM2.</title>
        <authorList>
            <consortium name="The Broad Institute Genome Sequencing Platform"/>
            <person name="Earl A."/>
            <person name="Ward D."/>
            <person name="Feldgarden M."/>
            <person name="Gevers D."/>
            <person name="Sizova M."/>
            <person name="Hazen A."/>
            <person name="Epstein S."/>
            <person name="Walker B."/>
            <person name="Young S.K."/>
            <person name="Zeng Q."/>
            <person name="Gargeya S."/>
            <person name="Fitzgerald M."/>
            <person name="Haas B."/>
            <person name="Abouelleil A."/>
            <person name="Alvarado L."/>
            <person name="Arachchi H.M."/>
            <person name="Berlin A."/>
            <person name="Chapman S.B."/>
            <person name="Goldberg J."/>
            <person name="Griggs A."/>
            <person name="Gujja S."/>
            <person name="Hansen M."/>
            <person name="Howarth C."/>
            <person name="Imamovic A."/>
            <person name="Larimer J."/>
            <person name="McCowen C."/>
            <person name="Montmayeur A."/>
            <person name="Murphy C."/>
            <person name="Neiman D."/>
            <person name="Pearson M."/>
            <person name="Priest M."/>
            <person name="Roberts A."/>
            <person name="Saif S."/>
            <person name="Shea T."/>
            <person name="Sisk P."/>
            <person name="Sykes S."/>
            <person name="Wortman J."/>
            <person name="Nusbaum C."/>
            <person name="Birren B."/>
        </authorList>
    </citation>
    <scope>NUCLEOTIDE SEQUENCE [LARGE SCALE GENOMIC DNA]</scope>
    <source>
        <strain evidence="10 12">CM2</strain>
    </source>
</reference>
<dbReference type="InterPro" id="IPR050388">
    <property type="entry name" value="ABC_Ni/Peptide_Import"/>
</dbReference>
<dbReference type="FunFam" id="3.40.50.300:FF:000016">
    <property type="entry name" value="Oligopeptide ABC transporter ATP-binding component"/>
    <property type="match status" value="1"/>
</dbReference>
<dbReference type="InterPro" id="IPR017871">
    <property type="entry name" value="ABC_transporter-like_CS"/>
</dbReference>
<reference evidence="9 11" key="1">
    <citation type="submission" date="2011-08" db="EMBL/GenBank/DDBJ databases">
        <title>The Genome Sequence of Eubacteriaceae bacterium ACC19a.</title>
        <authorList>
            <consortium name="The Broad Institute Genome Sequencing Platform"/>
            <person name="Earl A."/>
            <person name="Ward D."/>
            <person name="Feldgarden M."/>
            <person name="Gevers D."/>
            <person name="Sizova M."/>
            <person name="Hazen A."/>
            <person name="Epstein S."/>
            <person name="Young S.K."/>
            <person name="Zeng Q."/>
            <person name="Gargeya S."/>
            <person name="Fitzgerald M."/>
            <person name="Haas B."/>
            <person name="Abouelleil A."/>
            <person name="Alvarado L."/>
            <person name="Arachchi H.M."/>
            <person name="Berlin A."/>
            <person name="Brown A."/>
            <person name="Chapman S.B."/>
            <person name="Chen Z."/>
            <person name="Dunbar C."/>
            <person name="Freedman E."/>
            <person name="Gearin G."/>
            <person name="Gellesch M."/>
            <person name="Goldberg J."/>
            <person name="Griggs A."/>
            <person name="Gujja S."/>
            <person name="Heiman D."/>
            <person name="Howarth C."/>
            <person name="Larson L."/>
            <person name="Lui A."/>
            <person name="MacDonald P.J.P."/>
            <person name="Montmayeur A."/>
            <person name="Murphy C."/>
            <person name="Neiman D."/>
            <person name="Pearson M."/>
            <person name="Priest M."/>
            <person name="Roberts A."/>
            <person name="Saif S."/>
            <person name="Shea T."/>
            <person name="Shenoy N."/>
            <person name="Sisk P."/>
            <person name="Stolte C."/>
            <person name="Sykes S."/>
            <person name="Wortman J."/>
            <person name="Nusbaum C."/>
            <person name="Birren B."/>
        </authorList>
    </citation>
    <scope>NUCLEOTIDE SEQUENCE [LARGE SCALE GENOMIC DNA]</scope>
    <source>
        <strain evidence="9 11">ACC19a</strain>
    </source>
</reference>
<dbReference type="InterPro" id="IPR027417">
    <property type="entry name" value="P-loop_NTPase"/>
</dbReference>
<keyword evidence="4" id="KW-1003">Cell membrane</keyword>
<dbReference type="InterPro" id="IPR003593">
    <property type="entry name" value="AAA+_ATPase"/>
</dbReference>
<keyword evidence="3" id="KW-0813">Transport</keyword>
<evidence type="ECO:0000313" key="11">
    <source>
        <dbReference type="Proteomes" id="UP000006437"/>
    </source>
</evidence>
<dbReference type="Pfam" id="PF00005">
    <property type="entry name" value="ABC_tran"/>
    <property type="match status" value="1"/>
</dbReference>
<dbReference type="GO" id="GO:0005886">
    <property type="term" value="C:plasma membrane"/>
    <property type="evidence" value="ECO:0007669"/>
    <property type="project" value="UniProtKB-SubCell"/>
</dbReference>
<keyword evidence="7" id="KW-0472">Membrane</keyword>
<dbReference type="PANTHER" id="PTHR43297">
    <property type="entry name" value="OLIGOPEPTIDE TRANSPORT ATP-BINDING PROTEIN APPD"/>
    <property type="match status" value="1"/>
</dbReference>
<dbReference type="GO" id="GO:0005524">
    <property type="term" value="F:ATP binding"/>
    <property type="evidence" value="ECO:0007669"/>
    <property type="project" value="UniProtKB-KW"/>
</dbReference>
<dbReference type="InterPro" id="IPR013563">
    <property type="entry name" value="Oligopep_ABC_C"/>
</dbReference>
<gene>
    <name evidence="9" type="ORF">HMPREF9629_00984</name>
    <name evidence="10" type="ORF">HMPREF9630_01272</name>
</gene>
<proteinExistence type="inferred from homology"/>
<dbReference type="PROSITE" id="PS50893">
    <property type="entry name" value="ABC_TRANSPORTER_2"/>
    <property type="match status" value="1"/>
</dbReference>
<comment type="caution">
    <text evidence="9">The sequence shown here is derived from an EMBL/GenBank/DDBJ whole genome shotgun (WGS) entry which is preliminary data.</text>
</comment>
<evidence type="ECO:0000256" key="3">
    <source>
        <dbReference type="ARBA" id="ARBA00022448"/>
    </source>
</evidence>
<evidence type="ECO:0000313" key="10">
    <source>
        <dbReference type="EMBL" id="EHL18016.1"/>
    </source>
</evidence>
<dbReference type="Gene3D" id="3.40.50.300">
    <property type="entry name" value="P-loop containing nucleotide triphosphate hydrolases"/>
    <property type="match status" value="1"/>
</dbReference>
<protein>
    <submittedName>
        <fullName evidence="10">Oligopeptide/dipeptide ABC transporter, ATP-binding protein domain</fullName>
    </submittedName>
</protein>
<evidence type="ECO:0000256" key="6">
    <source>
        <dbReference type="ARBA" id="ARBA00022840"/>
    </source>
</evidence>
<evidence type="ECO:0000256" key="2">
    <source>
        <dbReference type="ARBA" id="ARBA00005417"/>
    </source>
</evidence>
<dbReference type="AlphaFoldDB" id="G9X3M7"/>
<dbReference type="RefSeq" id="WP_009525219.1">
    <property type="nucleotide sequence ID" value="NZ_JBQMYE010000001.1"/>
</dbReference>
<dbReference type="PATRIC" id="fig|796937.3.peg.2222"/>
<dbReference type="NCBIfam" id="TIGR01727">
    <property type="entry name" value="oligo_HPY"/>
    <property type="match status" value="1"/>
</dbReference>